<sequence>MLDIHRPARYLVCMSSIYLIRHGQASFGKDDYDKLSPLGLRQSRILGTHFLRTGISPDAVYSGPLRRHKATADELLACYAADDRPIRDPETLAGFNEYDTPAIIKAAIKEDPSLKDHLPGFYTSDTSFRRVFETATLRWATGKLDADGFESWEDFKGRVVNAMKVIVRMHGSGKNIAVFTSGGAISASLSYVLDLPGDYAMRLNWQIVNTSVTRYMYDDDRITLAGFNSIAHLELALDPSLITYR</sequence>
<dbReference type="InterPro" id="IPR029033">
    <property type="entry name" value="His_PPase_superfam"/>
</dbReference>
<proteinExistence type="predicted"/>
<dbReference type="InterPro" id="IPR050275">
    <property type="entry name" value="PGM_Phosphatase"/>
</dbReference>
<dbReference type="CDD" id="cd07067">
    <property type="entry name" value="HP_PGM_like"/>
    <property type="match status" value="1"/>
</dbReference>
<dbReference type="InterPro" id="IPR013078">
    <property type="entry name" value="His_Pase_superF_clade-1"/>
</dbReference>
<dbReference type="GO" id="GO:0016791">
    <property type="term" value="F:phosphatase activity"/>
    <property type="evidence" value="ECO:0007669"/>
    <property type="project" value="TreeGrafter"/>
</dbReference>
<reference evidence="1" key="1">
    <citation type="submission" date="2020-07" db="EMBL/GenBank/DDBJ databases">
        <title>Huge and variable diversity of episymbiotic CPR bacteria and DPANN archaea in groundwater ecosystems.</title>
        <authorList>
            <person name="He C.Y."/>
            <person name="Keren R."/>
            <person name="Whittaker M."/>
            <person name="Farag I.F."/>
            <person name="Doudna J."/>
            <person name="Cate J.H.D."/>
            <person name="Banfield J.F."/>
        </authorList>
    </citation>
    <scope>NUCLEOTIDE SEQUENCE</scope>
    <source>
        <strain evidence="1">NC_groundwater_1664_Pr3_B-0.1um_52_9</strain>
    </source>
</reference>
<dbReference type="AlphaFoldDB" id="A0A9D6V4V8"/>
<name>A0A9D6V4V8_9BACT</name>
<evidence type="ECO:0000313" key="1">
    <source>
        <dbReference type="EMBL" id="MBI5250690.1"/>
    </source>
</evidence>
<dbReference type="Proteomes" id="UP000807825">
    <property type="component" value="Unassembled WGS sequence"/>
</dbReference>
<gene>
    <name evidence="1" type="ORF">HY912_14465</name>
</gene>
<dbReference type="PANTHER" id="PTHR48100">
    <property type="entry name" value="BROAD-SPECIFICITY PHOSPHATASE YOR283W-RELATED"/>
    <property type="match status" value="1"/>
</dbReference>
<protein>
    <submittedName>
        <fullName evidence="1">Histidine phosphatase family protein</fullName>
    </submittedName>
</protein>
<dbReference type="SMART" id="SM00855">
    <property type="entry name" value="PGAM"/>
    <property type="match status" value="1"/>
</dbReference>
<evidence type="ECO:0000313" key="2">
    <source>
        <dbReference type="Proteomes" id="UP000807825"/>
    </source>
</evidence>
<dbReference type="Gene3D" id="3.40.50.1240">
    <property type="entry name" value="Phosphoglycerate mutase-like"/>
    <property type="match status" value="1"/>
</dbReference>
<accession>A0A9D6V4V8</accession>
<organism evidence="1 2">
    <name type="scientific">Desulfomonile tiedjei</name>
    <dbReference type="NCBI Taxonomy" id="2358"/>
    <lineage>
        <taxon>Bacteria</taxon>
        <taxon>Pseudomonadati</taxon>
        <taxon>Thermodesulfobacteriota</taxon>
        <taxon>Desulfomonilia</taxon>
        <taxon>Desulfomonilales</taxon>
        <taxon>Desulfomonilaceae</taxon>
        <taxon>Desulfomonile</taxon>
    </lineage>
</organism>
<comment type="caution">
    <text evidence="1">The sequence shown here is derived from an EMBL/GenBank/DDBJ whole genome shotgun (WGS) entry which is preliminary data.</text>
</comment>
<dbReference type="EMBL" id="JACRDE010000377">
    <property type="protein sequence ID" value="MBI5250690.1"/>
    <property type="molecule type" value="Genomic_DNA"/>
</dbReference>
<dbReference type="SUPFAM" id="SSF53254">
    <property type="entry name" value="Phosphoglycerate mutase-like"/>
    <property type="match status" value="1"/>
</dbReference>
<dbReference type="PANTHER" id="PTHR48100:SF1">
    <property type="entry name" value="HISTIDINE PHOSPHATASE FAMILY PROTEIN-RELATED"/>
    <property type="match status" value="1"/>
</dbReference>
<dbReference type="Pfam" id="PF00300">
    <property type="entry name" value="His_Phos_1"/>
    <property type="match status" value="2"/>
</dbReference>
<dbReference type="GO" id="GO:0005737">
    <property type="term" value="C:cytoplasm"/>
    <property type="evidence" value="ECO:0007669"/>
    <property type="project" value="TreeGrafter"/>
</dbReference>